<evidence type="ECO:0000313" key="3">
    <source>
        <dbReference type="Proteomes" id="UP000469440"/>
    </source>
</evidence>
<dbReference type="GO" id="GO:0016740">
    <property type="term" value="F:transferase activity"/>
    <property type="evidence" value="ECO:0007669"/>
    <property type="project" value="UniProtKB-KW"/>
</dbReference>
<dbReference type="InterPro" id="IPR029044">
    <property type="entry name" value="Nucleotide-diphossugar_trans"/>
</dbReference>
<protein>
    <submittedName>
        <fullName evidence="2">Glycosyl transferase family 2</fullName>
    </submittedName>
</protein>
<dbReference type="Gene3D" id="3.90.550.10">
    <property type="entry name" value="Spore Coat Polysaccharide Biosynthesis Protein SpsA, Chain A"/>
    <property type="match status" value="1"/>
</dbReference>
<keyword evidence="3" id="KW-1185">Reference proteome</keyword>
<evidence type="ECO:0000259" key="1">
    <source>
        <dbReference type="Pfam" id="PF00535"/>
    </source>
</evidence>
<dbReference type="Pfam" id="PF00535">
    <property type="entry name" value="Glycos_transf_2"/>
    <property type="match status" value="1"/>
</dbReference>
<evidence type="ECO:0000313" key="2">
    <source>
        <dbReference type="EMBL" id="MVB10066.1"/>
    </source>
</evidence>
<proteinExistence type="predicted"/>
<reference evidence="2 3" key="1">
    <citation type="submission" date="2019-09" db="EMBL/GenBank/DDBJ databases">
        <title>Genome sequence of Clostridium sp. EA1.</title>
        <authorList>
            <person name="Poehlein A."/>
            <person name="Bengelsdorf F.R."/>
            <person name="Daniel R."/>
        </authorList>
    </citation>
    <scope>NUCLEOTIDE SEQUENCE [LARGE SCALE GENOMIC DNA]</scope>
    <source>
        <strain evidence="2 3">EA1</strain>
    </source>
</reference>
<accession>A0A6N8HW95</accession>
<dbReference type="EMBL" id="VWXL01000018">
    <property type="protein sequence ID" value="MVB10066.1"/>
    <property type="molecule type" value="Genomic_DNA"/>
</dbReference>
<sequence length="319" mass="35772">MNEDTENRIDSSVVPQTDVDVVIPCFGNYERLPETVRSVLEQDARIGTVVLSDDGSGKPFPEAVLALIASSKIPYIVRQNENNEGTVRHLNQAAALCRSRYVKFLSPGDTFLLPSSLSLLVGFADRHTDAPAVTSRARICGPSFEVDYYVFPQQWRKKLFDGGQFESLCRFNFISAAGSLYRRDFFQCLGGFDTDYRLLEDWPAWLRLTRAGYGIPCLWEVTCCYGMGGVSSQNANAYLAPSLRQDMLLCYEKEILPYAGEFERGIHRGIRYRCDLLKGTGPLSLFLHYPLRHGVFSGKAAVKILLARLNSKSHKEASK</sequence>
<dbReference type="InterPro" id="IPR001173">
    <property type="entry name" value="Glyco_trans_2-like"/>
</dbReference>
<dbReference type="PANTHER" id="PTHR43685">
    <property type="entry name" value="GLYCOSYLTRANSFERASE"/>
    <property type="match status" value="1"/>
</dbReference>
<dbReference type="Proteomes" id="UP000469440">
    <property type="component" value="Unassembled WGS sequence"/>
</dbReference>
<organism evidence="2 3">
    <name type="scientific">Caproicibacter fermentans</name>
    <dbReference type="NCBI Taxonomy" id="2576756"/>
    <lineage>
        <taxon>Bacteria</taxon>
        <taxon>Bacillati</taxon>
        <taxon>Bacillota</taxon>
        <taxon>Clostridia</taxon>
        <taxon>Eubacteriales</taxon>
        <taxon>Acutalibacteraceae</taxon>
        <taxon>Caproicibacter</taxon>
    </lineage>
</organism>
<dbReference type="InterPro" id="IPR050834">
    <property type="entry name" value="Glycosyltransf_2"/>
</dbReference>
<feature type="domain" description="Glycosyltransferase 2-like" evidence="1">
    <location>
        <begin position="21"/>
        <end position="189"/>
    </location>
</feature>
<dbReference type="RefSeq" id="WP_156989830.1">
    <property type="nucleotide sequence ID" value="NZ_VWXL01000018.1"/>
</dbReference>
<dbReference type="PANTHER" id="PTHR43685:SF2">
    <property type="entry name" value="GLYCOSYLTRANSFERASE 2-LIKE DOMAIN-CONTAINING PROTEIN"/>
    <property type="match status" value="1"/>
</dbReference>
<dbReference type="OrthoDB" id="396512at2"/>
<dbReference type="AlphaFoldDB" id="A0A6N8HW95"/>
<name>A0A6N8HW95_9FIRM</name>
<dbReference type="SUPFAM" id="SSF53448">
    <property type="entry name" value="Nucleotide-diphospho-sugar transferases"/>
    <property type="match status" value="1"/>
</dbReference>
<comment type="caution">
    <text evidence="2">The sequence shown here is derived from an EMBL/GenBank/DDBJ whole genome shotgun (WGS) entry which is preliminary data.</text>
</comment>
<keyword evidence="2" id="KW-0808">Transferase</keyword>
<gene>
    <name evidence="2" type="ORF">CAFE_07390</name>
</gene>